<keyword evidence="8" id="KW-0464">Manganese</keyword>
<keyword evidence="13" id="KW-1185">Reference proteome</keyword>
<dbReference type="InterPro" id="IPR015655">
    <property type="entry name" value="PP2C"/>
</dbReference>
<evidence type="ECO:0000256" key="2">
    <source>
        <dbReference type="ARBA" id="ARBA00006702"/>
    </source>
</evidence>
<feature type="compositionally biased region" description="Basic and acidic residues" evidence="10">
    <location>
        <begin position="216"/>
        <end position="227"/>
    </location>
</feature>
<sequence length="391" mass="44859">MNLNVVYTPIPKTNVDSAAGTWDDIYFGAASMQGWRHEQSDTYTCFKDFFENFKFFAVYDGHGGSEIAIYLQRNLHEFILHHMKKTEDVELSLQFGFLECDSFIKEPEGIQALNSILDELTSQNLLSAAERFFRFRKLPPLEADSLPERAANFLSDLLAQIRAERESRSAEQTEQEKEEKMEVESAMEEEEEQSEMEEEEEDMDEEILLDDEEEEKNNTVKEKEEKKSVIKKEKSVKENKETCVEEKKKETCVEEKKEATCSGNNFGEKTYFCDDCKYFFCRCEEIRREESESPSPKRRKTEEDDDKNVIDLNQIMPGVHSGSTATVVLLNKSTLYLANVGDSRCVLSTAGRAIDLSVDHRPSVKEEAERIISAGGTIKDGRINESLNLSR</sequence>
<evidence type="ECO:0000256" key="6">
    <source>
        <dbReference type="ARBA" id="ARBA00022842"/>
    </source>
</evidence>
<dbReference type="InterPro" id="IPR001932">
    <property type="entry name" value="PPM-type_phosphatase-like_dom"/>
</dbReference>
<dbReference type="AlphaFoldDB" id="A0A087U0P3"/>
<feature type="region of interest" description="Disordered" evidence="10">
    <location>
        <begin position="165"/>
        <end position="227"/>
    </location>
</feature>
<evidence type="ECO:0000313" key="13">
    <source>
        <dbReference type="Proteomes" id="UP000054359"/>
    </source>
</evidence>
<dbReference type="PANTHER" id="PTHR13832">
    <property type="entry name" value="PROTEIN PHOSPHATASE 2C"/>
    <property type="match status" value="1"/>
</dbReference>
<keyword evidence="5 9" id="KW-0378">Hydrolase</keyword>
<name>A0A087U0P3_STEMI</name>
<gene>
    <name evidence="12" type="ORF">X975_22151</name>
</gene>
<feature type="non-terminal residue" evidence="12">
    <location>
        <position position="391"/>
    </location>
</feature>
<evidence type="ECO:0000259" key="11">
    <source>
        <dbReference type="PROSITE" id="PS51746"/>
    </source>
</evidence>
<dbReference type="InterPro" id="IPR036457">
    <property type="entry name" value="PPM-type-like_dom_sf"/>
</dbReference>
<evidence type="ECO:0000256" key="7">
    <source>
        <dbReference type="ARBA" id="ARBA00022912"/>
    </source>
</evidence>
<dbReference type="PANTHER" id="PTHR13832:SF803">
    <property type="entry name" value="PROTEIN PHOSPHATASE 1G"/>
    <property type="match status" value="1"/>
</dbReference>
<dbReference type="SMART" id="SM00332">
    <property type="entry name" value="PP2Cc"/>
    <property type="match status" value="1"/>
</dbReference>
<dbReference type="InterPro" id="IPR000222">
    <property type="entry name" value="PP2C_BS"/>
</dbReference>
<evidence type="ECO:0000256" key="4">
    <source>
        <dbReference type="ARBA" id="ARBA00022723"/>
    </source>
</evidence>
<protein>
    <recommendedName>
        <fullName evidence="3">protein-serine/threonine phosphatase</fullName>
        <ecNumber evidence="3">3.1.3.16</ecNumber>
    </recommendedName>
</protein>
<dbReference type="STRING" id="407821.A0A087U0P3"/>
<dbReference type="GO" id="GO:0046872">
    <property type="term" value="F:metal ion binding"/>
    <property type="evidence" value="ECO:0007669"/>
    <property type="project" value="UniProtKB-KW"/>
</dbReference>
<dbReference type="SUPFAM" id="SSF81606">
    <property type="entry name" value="PP2C-like"/>
    <property type="match status" value="1"/>
</dbReference>
<dbReference type="EC" id="3.1.3.16" evidence="3"/>
<dbReference type="EMBL" id="KK117604">
    <property type="protein sequence ID" value="KFM70932.1"/>
    <property type="molecule type" value="Genomic_DNA"/>
</dbReference>
<evidence type="ECO:0000256" key="3">
    <source>
        <dbReference type="ARBA" id="ARBA00013081"/>
    </source>
</evidence>
<evidence type="ECO:0000256" key="10">
    <source>
        <dbReference type="SAM" id="MobiDB-lite"/>
    </source>
</evidence>
<feature type="compositionally biased region" description="Acidic residues" evidence="10">
    <location>
        <begin position="185"/>
        <end position="215"/>
    </location>
</feature>
<comment type="cofactor">
    <cofactor evidence="1">
        <name>Mn(2+)</name>
        <dbReference type="ChEBI" id="CHEBI:29035"/>
    </cofactor>
</comment>
<evidence type="ECO:0000256" key="1">
    <source>
        <dbReference type="ARBA" id="ARBA00001936"/>
    </source>
</evidence>
<evidence type="ECO:0000256" key="8">
    <source>
        <dbReference type="ARBA" id="ARBA00023211"/>
    </source>
</evidence>
<dbReference type="PROSITE" id="PS01032">
    <property type="entry name" value="PPM_1"/>
    <property type="match status" value="1"/>
</dbReference>
<dbReference type="OrthoDB" id="10264738at2759"/>
<accession>A0A087U0P3</accession>
<proteinExistence type="inferred from homology"/>
<evidence type="ECO:0000256" key="9">
    <source>
        <dbReference type="RuleBase" id="RU003465"/>
    </source>
</evidence>
<organism evidence="12 13">
    <name type="scientific">Stegodyphus mimosarum</name>
    <name type="common">African social velvet spider</name>
    <dbReference type="NCBI Taxonomy" id="407821"/>
    <lineage>
        <taxon>Eukaryota</taxon>
        <taxon>Metazoa</taxon>
        <taxon>Ecdysozoa</taxon>
        <taxon>Arthropoda</taxon>
        <taxon>Chelicerata</taxon>
        <taxon>Arachnida</taxon>
        <taxon>Araneae</taxon>
        <taxon>Araneomorphae</taxon>
        <taxon>Entelegynae</taxon>
        <taxon>Eresoidea</taxon>
        <taxon>Eresidae</taxon>
        <taxon>Stegodyphus</taxon>
    </lineage>
</organism>
<keyword evidence="6" id="KW-0460">Magnesium</keyword>
<dbReference type="CDD" id="cd00143">
    <property type="entry name" value="PP2Cc"/>
    <property type="match status" value="1"/>
</dbReference>
<evidence type="ECO:0000313" key="12">
    <source>
        <dbReference type="EMBL" id="KFM70932.1"/>
    </source>
</evidence>
<evidence type="ECO:0000256" key="5">
    <source>
        <dbReference type="ARBA" id="ARBA00022801"/>
    </source>
</evidence>
<keyword evidence="4" id="KW-0479">Metal-binding</keyword>
<comment type="similarity">
    <text evidence="2 9">Belongs to the PP2C family.</text>
</comment>
<feature type="domain" description="PPM-type phosphatase" evidence="11">
    <location>
        <begin position="26"/>
        <end position="391"/>
    </location>
</feature>
<dbReference type="PROSITE" id="PS51746">
    <property type="entry name" value="PPM_2"/>
    <property type="match status" value="1"/>
</dbReference>
<keyword evidence="7 9" id="KW-0904">Protein phosphatase</keyword>
<dbReference type="Pfam" id="PF00481">
    <property type="entry name" value="PP2C"/>
    <property type="match status" value="2"/>
</dbReference>
<dbReference type="OMA" id="HESHTEK"/>
<dbReference type="Gene3D" id="3.60.40.10">
    <property type="entry name" value="PPM-type phosphatase domain"/>
    <property type="match status" value="2"/>
</dbReference>
<feature type="compositionally biased region" description="Basic and acidic residues" evidence="10">
    <location>
        <begin position="165"/>
        <end position="183"/>
    </location>
</feature>
<reference evidence="12 13" key="1">
    <citation type="submission" date="2013-11" db="EMBL/GenBank/DDBJ databases">
        <title>Genome sequencing of Stegodyphus mimosarum.</title>
        <authorList>
            <person name="Bechsgaard J."/>
        </authorList>
    </citation>
    <scope>NUCLEOTIDE SEQUENCE [LARGE SCALE GENOMIC DNA]</scope>
</reference>
<dbReference type="GO" id="GO:0004722">
    <property type="term" value="F:protein serine/threonine phosphatase activity"/>
    <property type="evidence" value="ECO:0007669"/>
    <property type="project" value="UniProtKB-EC"/>
</dbReference>
<dbReference type="Proteomes" id="UP000054359">
    <property type="component" value="Unassembled WGS sequence"/>
</dbReference>